<dbReference type="PROSITE" id="PS50943">
    <property type="entry name" value="HTH_CROC1"/>
    <property type="match status" value="1"/>
</dbReference>
<protein>
    <submittedName>
        <fullName evidence="3">Helix-turn-helix domain-containing protein</fullName>
    </submittedName>
</protein>
<comment type="caution">
    <text evidence="3">The sequence shown here is derived from an EMBL/GenBank/DDBJ whole genome shotgun (WGS) entry which is preliminary data.</text>
</comment>
<name>A0ABV5X4K6_9MICO</name>
<evidence type="ECO:0000313" key="3">
    <source>
        <dbReference type="EMBL" id="MFB9776872.1"/>
    </source>
</evidence>
<dbReference type="SUPFAM" id="SSF47413">
    <property type="entry name" value="lambda repressor-like DNA-binding domains"/>
    <property type="match status" value="1"/>
</dbReference>
<accession>A0ABV5X4K6</accession>
<gene>
    <name evidence="3" type="ORF">ACFFN1_10775</name>
</gene>
<dbReference type="SMART" id="SM00530">
    <property type="entry name" value="HTH_XRE"/>
    <property type="match status" value="1"/>
</dbReference>
<evidence type="ECO:0000313" key="4">
    <source>
        <dbReference type="Proteomes" id="UP001589707"/>
    </source>
</evidence>
<reference evidence="3 4" key="1">
    <citation type="submission" date="2024-09" db="EMBL/GenBank/DDBJ databases">
        <authorList>
            <person name="Sun Q."/>
            <person name="Mori K."/>
        </authorList>
    </citation>
    <scope>NUCLEOTIDE SEQUENCE [LARGE SCALE GENOMIC DNA]</scope>
    <source>
        <strain evidence="3 4">JCM 11683</strain>
    </source>
</reference>
<feature type="domain" description="HTH cro/C1-type" evidence="2">
    <location>
        <begin position="25"/>
        <end position="79"/>
    </location>
</feature>
<dbReference type="EMBL" id="JBHMAU010000067">
    <property type="protein sequence ID" value="MFB9776872.1"/>
    <property type="molecule type" value="Genomic_DNA"/>
</dbReference>
<dbReference type="CDD" id="cd00093">
    <property type="entry name" value="HTH_XRE"/>
    <property type="match status" value="1"/>
</dbReference>
<dbReference type="Proteomes" id="UP001589707">
    <property type="component" value="Unassembled WGS sequence"/>
</dbReference>
<sequence>MSNVGHMTIHVAGAVPDLNTLPIRLRVSRDHAGLTQTELAERMGVSRQTIANAENGARQPRKVVLTSWAFACGVDVDWLRTGEAKTPPSDDDGVSARHEGFEPPTF</sequence>
<dbReference type="Gene3D" id="1.10.260.40">
    <property type="entry name" value="lambda repressor-like DNA-binding domains"/>
    <property type="match status" value="1"/>
</dbReference>
<organism evidence="3 4">
    <name type="scientific">Brevibacterium otitidis</name>
    <dbReference type="NCBI Taxonomy" id="53364"/>
    <lineage>
        <taxon>Bacteria</taxon>
        <taxon>Bacillati</taxon>
        <taxon>Actinomycetota</taxon>
        <taxon>Actinomycetes</taxon>
        <taxon>Micrococcales</taxon>
        <taxon>Brevibacteriaceae</taxon>
        <taxon>Brevibacterium</taxon>
    </lineage>
</organism>
<evidence type="ECO:0000256" key="1">
    <source>
        <dbReference type="SAM" id="MobiDB-lite"/>
    </source>
</evidence>
<proteinExistence type="predicted"/>
<dbReference type="Pfam" id="PF01381">
    <property type="entry name" value="HTH_3"/>
    <property type="match status" value="1"/>
</dbReference>
<keyword evidence="4" id="KW-1185">Reference proteome</keyword>
<dbReference type="InterPro" id="IPR010982">
    <property type="entry name" value="Lambda_DNA-bd_dom_sf"/>
</dbReference>
<dbReference type="RefSeq" id="WP_376840732.1">
    <property type="nucleotide sequence ID" value="NZ_JBHMAU010000067.1"/>
</dbReference>
<evidence type="ECO:0000259" key="2">
    <source>
        <dbReference type="PROSITE" id="PS50943"/>
    </source>
</evidence>
<dbReference type="InterPro" id="IPR001387">
    <property type="entry name" value="Cro/C1-type_HTH"/>
</dbReference>
<feature type="compositionally biased region" description="Basic and acidic residues" evidence="1">
    <location>
        <begin position="94"/>
        <end position="106"/>
    </location>
</feature>
<feature type="region of interest" description="Disordered" evidence="1">
    <location>
        <begin position="81"/>
        <end position="106"/>
    </location>
</feature>